<sequence length="395" mass="44989">MKKIGASRARIQKNSGKRKKGSIKRRLKRRGINLIGYIRAEMGIGEACRSIAKAIKKTGIPFRILNYPKGNPGRMLDFSWRKMESKRPSHNTNLFIMNPDSLLGARHYFGNALFKKRYNIGYWHWELPEFPDEWCKSFKWVQEIWVPTQFIKESVEKKAKVPVRVIPLAIEVGYDPHLNRQSFGLPQDRYLFLSMFDTNSLTQRKNPYAAVEAFQSAFANDDAAAGLVVKISNPEVDPEGIRILKQRTADYPNIFFIEGVIGREEVNALLHSVDCFISLHRSEGFGLGLAEAMYLGKPVIGTGWSGNTDFMNADNSCPVQYELKTVGQDYGLYKAHQIWANPDIGHAAYYMKKLVNDREWALRIGLNGQTTIHTDFSPNAVGMLIKNRLESKKLL</sequence>
<evidence type="ECO:0000256" key="1">
    <source>
        <dbReference type="SAM" id="MobiDB-lite"/>
    </source>
</evidence>
<protein>
    <submittedName>
        <fullName evidence="3">Glycosyltransferase involved in cell wall biosynthesis</fullName>
    </submittedName>
</protein>
<proteinExistence type="predicted"/>
<feature type="domain" description="Glycosyl transferase family 1" evidence="2">
    <location>
        <begin position="182"/>
        <end position="310"/>
    </location>
</feature>
<accession>A0A368W515</accession>
<keyword evidence="4" id="KW-1185">Reference proteome</keyword>
<organism evidence="3 4">
    <name type="scientific">Paenibacillus prosopidis</name>
    <dbReference type="NCBI Taxonomy" id="630520"/>
    <lineage>
        <taxon>Bacteria</taxon>
        <taxon>Bacillati</taxon>
        <taxon>Bacillota</taxon>
        <taxon>Bacilli</taxon>
        <taxon>Bacillales</taxon>
        <taxon>Paenibacillaceae</taxon>
        <taxon>Paenibacillus</taxon>
    </lineage>
</organism>
<dbReference type="Pfam" id="PF00534">
    <property type="entry name" value="Glycos_transf_1"/>
    <property type="match status" value="1"/>
</dbReference>
<feature type="region of interest" description="Disordered" evidence="1">
    <location>
        <begin position="1"/>
        <end position="25"/>
    </location>
</feature>
<dbReference type="EMBL" id="QPJD01000002">
    <property type="protein sequence ID" value="RCW50845.1"/>
    <property type="molecule type" value="Genomic_DNA"/>
</dbReference>
<dbReference type="AlphaFoldDB" id="A0A368W515"/>
<dbReference type="SUPFAM" id="SSF53756">
    <property type="entry name" value="UDP-Glycosyltransferase/glycogen phosphorylase"/>
    <property type="match status" value="1"/>
</dbReference>
<dbReference type="Gene3D" id="3.40.50.2000">
    <property type="entry name" value="Glycogen Phosphorylase B"/>
    <property type="match status" value="1"/>
</dbReference>
<dbReference type="InterPro" id="IPR001296">
    <property type="entry name" value="Glyco_trans_1"/>
</dbReference>
<dbReference type="RefSeq" id="WP_114378370.1">
    <property type="nucleotide sequence ID" value="NZ_QPJD01000002.1"/>
</dbReference>
<evidence type="ECO:0000313" key="3">
    <source>
        <dbReference type="EMBL" id="RCW50845.1"/>
    </source>
</evidence>
<dbReference type="CDD" id="cd03801">
    <property type="entry name" value="GT4_PimA-like"/>
    <property type="match status" value="1"/>
</dbReference>
<dbReference type="GO" id="GO:0016757">
    <property type="term" value="F:glycosyltransferase activity"/>
    <property type="evidence" value="ECO:0007669"/>
    <property type="project" value="InterPro"/>
</dbReference>
<reference evidence="3 4" key="1">
    <citation type="submission" date="2018-07" db="EMBL/GenBank/DDBJ databases">
        <title>Genomic Encyclopedia of Type Strains, Phase III (KMG-III): the genomes of soil and plant-associated and newly described type strains.</title>
        <authorList>
            <person name="Whitman W."/>
        </authorList>
    </citation>
    <scope>NUCLEOTIDE SEQUENCE [LARGE SCALE GENOMIC DNA]</scope>
    <source>
        <strain evidence="3 4">CECT 7506</strain>
    </source>
</reference>
<name>A0A368W515_9BACL</name>
<dbReference type="PANTHER" id="PTHR46656">
    <property type="entry name" value="PUTATIVE-RELATED"/>
    <property type="match status" value="1"/>
</dbReference>
<gene>
    <name evidence="3" type="ORF">DFP97_10237</name>
</gene>
<comment type="caution">
    <text evidence="3">The sequence shown here is derived from an EMBL/GenBank/DDBJ whole genome shotgun (WGS) entry which is preliminary data.</text>
</comment>
<dbReference type="PANTHER" id="PTHR46656:SF3">
    <property type="entry name" value="PUTATIVE-RELATED"/>
    <property type="match status" value="1"/>
</dbReference>
<evidence type="ECO:0000313" key="4">
    <source>
        <dbReference type="Proteomes" id="UP000252415"/>
    </source>
</evidence>
<evidence type="ECO:0000259" key="2">
    <source>
        <dbReference type="Pfam" id="PF00534"/>
    </source>
</evidence>
<dbReference type="OrthoDB" id="440232at2"/>
<feature type="compositionally biased region" description="Basic residues" evidence="1">
    <location>
        <begin position="15"/>
        <end position="25"/>
    </location>
</feature>
<keyword evidence="3" id="KW-0808">Transferase</keyword>
<dbReference type="Proteomes" id="UP000252415">
    <property type="component" value="Unassembled WGS sequence"/>
</dbReference>